<dbReference type="PANTHER" id="PTHR42747:SF3">
    <property type="entry name" value="NITRONATE MONOOXYGENASE-RELATED"/>
    <property type="match status" value="1"/>
</dbReference>
<dbReference type="AlphaFoldDB" id="A0A4R6WVF6"/>
<keyword evidence="7" id="KW-0560">Oxidoreductase</keyword>
<keyword evidence="3" id="KW-0216">Detoxification</keyword>
<evidence type="ECO:0000256" key="11">
    <source>
        <dbReference type="ARBA" id="ARBA00067136"/>
    </source>
</evidence>
<comment type="caution">
    <text evidence="12">The sequence shown here is derived from an EMBL/GenBank/DDBJ whole genome shotgun (WGS) entry which is preliminary data.</text>
</comment>
<keyword evidence="4" id="KW-0285">Flavoprotein</keyword>
<comment type="catalytic activity">
    <reaction evidence="10">
        <text>3 propionate 3-nitronate + 3 O2 + H2O = 3 3-oxopropanoate + 2 nitrate + nitrite + H2O2 + 3 H(+)</text>
        <dbReference type="Rhea" id="RHEA:57332"/>
        <dbReference type="ChEBI" id="CHEBI:15377"/>
        <dbReference type="ChEBI" id="CHEBI:15378"/>
        <dbReference type="ChEBI" id="CHEBI:15379"/>
        <dbReference type="ChEBI" id="CHEBI:16240"/>
        <dbReference type="ChEBI" id="CHEBI:16301"/>
        <dbReference type="ChEBI" id="CHEBI:17632"/>
        <dbReference type="ChEBI" id="CHEBI:33190"/>
        <dbReference type="ChEBI" id="CHEBI:136067"/>
    </reaction>
</comment>
<keyword evidence="5" id="KW-0288">FMN</keyword>
<evidence type="ECO:0000313" key="12">
    <source>
        <dbReference type="EMBL" id="TDQ83062.1"/>
    </source>
</evidence>
<dbReference type="PANTHER" id="PTHR42747">
    <property type="entry name" value="NITRONATE MONOOXYGENASE-RELATED"/>
    <property type="match status" value="1"/>
</dbReference>
<evidence type="ECO:0000256" key="4">
    <source>
        <dbReference type="ARBA" id="ARBA00022630"/>
    </source>
</evidence>
<keyword evidence="6" id="KW-0547">Nucleotide-binding</keyword>
<dbReference type="SUPFAM" id="SSF51412">
    <property type="entry name" value="Inosine monophosphate dehydrogenase (IMPDH)"/>
    <property type="match status" value="1"/>
</dbReference>
<evidence type="ECO:0000256" key="1">
    <source>
        <dbReference type="ARBA" id="ARBA00001917"/>
    </source>
</evidence>
<dbReference type="Proteomes" id="UP000295783">
    <property type="component" value="Unassembled WGS sequence"/>
</dbReference>
<comment type="similarity">
    <text evidence="2">Belongs to the nitronate monooxygenase family. NMO class I subfamily.</text>
</comment>
<dbReference type="GO" id="GO:0009636">
    <property type="term" value="P:response to toxic substance"/>
    <property type="evidence" value="ECO:0007669"/>
    <property type="project" value="UniProtKB-KW"/>
</dbReference>
<dbReference type="Pfam" id="PF03060">
    <property type="entry name" value="NMO"/>
    <property type="match status" value="1"/>
</dbReference>
<evidence type="ECO:0000256" key="2">
    <source>
        <dbReference type="ARBA" id="ARBA00009881"/>
    </source>
</evidence>
<comment type="cofactor">
    <cofactor evidence="1">
        <name>FMN</name>
        <dbReference type="ChEBI" id="CHEBI:58210"/>
    </cofactor>
</comment>
<keyword evidence="8 12" id="KW-0503">Monooxygenase</keyword>
<evidence type="ECO:0000256" key="6">
    <source>
        <dbReference type="ARBA" id="ARBA00022741"/>
    </source>
</evidence>
<evidence type="ECO:0000256" key="5">
    <source>
        <dbReference type="ARBA" id="ARBA00022643"/>
    </source>
</evidence>
<protein>
    <recommendedName>
        <fullName evidence="11">Nitronate monooxygenase</fullName>
    </recommendedName>
    <alternativeName>
        <fullName evidence="9">Propionate 3-nitronate monooxygenase</fullName>
    </alternativeName>
</protein>
<evidence type="ECO:0000256" key="10">
    <source>
        <dbReference type="ARBA" id="ARBA00049401"/>
    </source>
</evidence>
<dbReference type="EMBL" id="SNYW01000007">
    <property type="protein sequence ID" value="TDQ83062.1"/>
    <property type="molecule type" value="Genomic_DNA"/>
</dbReference>
<accession>A0A4R6WVF6</accession>
<sequence length="363" mass="38226">MWADRRILDLFGIELPIIQAPMAGPCFADIAIAVSEAGGLGSLPTATLSPEEARSELQIIRQQTGRPFNVNFFCHREPRPDPVREAGWRKTLAPYYRELGLDPDKPNAPDDRAPFNDALCRLVEEFRPAVVSFHFGLPGQPLLDRVRATGARIISSATTVAEARRLEDQGCDAIIAQGAEAGGHRGIFLSDDVLRDAASQPGTFALVPQVVDAVKVPVIAAGGIADARGIVAALALGASAVQIGTAYLFTPEARISAAHRAALGKAQDDGTALTNVFTGRPARGLVNRVMREVGPITRAAPAFPTAGAALAPLKKAAAADFGSLWSGQAAALAKGRNLGAADLTRALAAEAQRLRDNLLRARS</sequence>
<evidence type="ECO:0000256" key="9">
    <source>
        <dbReference type="ARBA" id="ARBA00031155"/>
    </source>
</evidence>
<proteinExistence type="inferred from homology"/>
<keyword evidence="13" id="KW-1185">Reference proteome</keyword>
<name>A0A4R6WVF6_9PROT</name>
<dbReference type="OrthoDB" id="9778912at2"/>
<dbReference type="InterPro" id="IPR004136">
    <property type="entry name" value="NMO"/>
</dbReference>
<gene>
    <name evidence="12" type="ORF">A8950_1344</name>
</gene>
<dbReference type="FunFam" id="3.20.20.70:FF:000154">
    <property type="entry name" value="Probable nitronate monooxygenase"/>
    <property type="match status" value="1"/>
</dbReference>
<evidence type="ECO:0000256" key="3">
    <source>
        <dbReference type="ARBA" id="ARBA00022575"/>
    </source>
</evidence>
<dbReference type="Gene3D" id="3.20.20.70">
    <property type="entry name" value="Aldolase class I"/>
    <property type="match status" value="1"/>
</dbReference>
<evidence type="ECO:0000256" key="8">
    <source>
        <dbReference type="ARBA" id="ARBA00023033"/>
    </source>
</evidence>
<dbReference type="RefSeq" id="WP_133612852.1">
    <property type="nucleotide sequence ID" value="NZ_SNYW01000007.1"/>
</dbReference>
<dbReference type="GO" id="GO:0000166">
    <property type="term" value="F:nucleotide binding"/>
    <property type="evidence" value="ECO:0007669"/>
    <property type="project" value="UniProtKB-KW"/>
</dbReference>
<organism evidence="12 13">
    <name type="scientific">Dongia mobilis</name>
    <dbReference type="NCBI Taxonomy" id="578943"/>
    <lineage>
        <taxon>Bacteria</taxon>
        <taxon>Pseudomonadati</taxon>
        <taxon>Pseudomonadota</taxon>
        <taxon>Alphaproteobacteria</taxon>
        <taxon>Rhodospirillales</taxon>
        <taxon>Dongiaceae</taxon>
        <taxon>Dongia</taxon>
    </lineage>
</organism>
<evidence type="ECO:0000256" key="7">
    <source>
        <dbReference type="ARBA" id="ARBA00023002"/>
    </source>
</evidence>
<reference evidence="12 13" key="1">
    <citation type="submission" date="2019-03" db="EMBL/GenBank/DDBJ databases">
        <title>Genomic Encyclopedia of Type Strains, Phase III (KMG-III): the genomes of soil and plant-associated and newly described type strains.</title>
        <authorList>
            <person name="Whitman W."/>
        </authorList>
    </citation>
    <scope>NUCLEOTIDE SEQUENCE [LARGE SCALE GENOMIC DNA]</scope>
    <source>
        <strain evidence="12 13">CGMCC 1.7660</strain>
    </source>
</reference>
<dbReference type="InterPro" id="IPR013785">
    <property type="entry name" value="Aldolase_TIM"/>
</dbReference>
<evidence type="ECO:0000313" key="13">
    <source>
        <dbReference type="Proteomes" id="UP000295783"/>
    </source>
</evidence>
<dbReference type="CDD" id="cd04730">
    <property type="entry name" value="NPD_like"/>
    <property type="match status" value="1"/>
</dbReference>
<dbReference type="GO" id="GO:0018580">
    <property type="term" value="F:nitronate monooxygenase activity"/>
    <property type="evidence" value="ECO:0007669"/>
    <property type="project" value="InterPro"/>
</dbReference>